<name>A0ABD4T5E2_9CYAN</name>
<dbReference type="GO" id="GO:0003677">
    <property type="term" value="F:DNA binding"/>
    <property type="evidence" value="ECO:0007669"/>
    <property type="project" value="UniProtKB-UniRule"/>
</dbReference>
<dbReference type="EMBL" id="JTHE03000067">
    <property type="protein sequence ID" value="MCM1983638.1"/>
    <property type="molecule type" value="Genomic_DNA"/>
</dbReference>
<feature type="compositionally biased region" description="Basic and acidic residues" evidence="3">
    <location>
        <begin position="206"/>
        <end position="218"/>
    </location>
</feature>
<dbReference type="PROSITE" id="PS51900">
    <property type="entry name" value="CB"/>
    <property type="match status" value="1"/>
</dbReference>
<organism evidence="5 6">
    <name type="scientific">Lyngbya confervoides BDU141951</name>
    <dbReference type="NCBI Taxonomy" id="1574623"/>
    <lineage>
        <taxon>Bacteria</taxon>
        <taxon>Bacillati</taxon>
        <taxon>Cyanobacteriota</taxon>
        <taxon>Cyanophyceae</taxon>
        <taxon>Oscillatoriophycideae</taxon>
        <taxon>Oscillatoriales</taxon>
        <taxon>Microcoleaceae</taxon>
        <taxon>Lyngbya</taxon>
    </lineage>
</organism>
<dbReference type="Proteomes" id="UP000031561">
    <property type="component" value="Unassembled WGS sequence"/>
</dbReference>
<dbReference type="InterPro" id="IPR044068">
    <property type="entry name" value="CB"/>
</dbReference>
<proteinExistence type="predicted"/>
<dbReference type="RefSeq" id="WP_166282553.1">
    <property type="nucleotide sequence ID" value="NZ_JTHE03000067.1"/>
</dbReference>
<gene>
    <name evidence="5" type="ORF">QQ91_0012500</name>
</gene>
<protein>
    <submittedName>
        <fullName evidence="5">Phage integrase N-terminal SAM-like domain-containing protein</fullName>
    </submittedName>
</protein>
<dbReference type="InterPro" id="IPR010998">
    <property type="entry name" value="Integrase_recombinase_N"/>
</dbReference>
<dbReference type="AlphaFoldDB" id="A0ABD4T5E2"/>
<dbReference type="Gene3D" id="1.10.150.130">
    <property type="match status" value="1"/>
</dbReference>
<evidence type="ECO:0000313" key="5">
    <source>
        <dbReference type="EMBL" id="MCM1983638.1"/>
    </source>
</evidence>
<keyword evidence="1 2" id="KW-0238">DNA-binding</keyword>
<accession>A0ABD4T5E2</accession>
<comment type="caution">
    <text evidence="5">The sequence shown here is derived from an EMBL/GenBank/DDBJ whole genome shotgun (WGS) entry which is preliminary data.</text>
</comment>
<dbReference type="InterPro" id="IPR004107">
    <property type="entry name" value="Integrase_SAM-like_N"/>
</dbReference>
<evidence type="ECO:0000256" key="1">
    <source>
        <dbReference type="ARBA" id="ARBA00023125"/>
    </source>
</evidence>
<feature type="region of interest" description="Disordered" evidence="3">
    <location>
        <begin position="204"/>
        <end position="224"/>
    </location>
</feature>
<evidence type="ECO:0000313" key="6">
    <source>
        <dbReference type="Proteomes" id="UP000031561"/>
    </source>
</evidence>
<reference evidence="5 6" key="1">
    <citation type="journal article" date="2015" name="Genome Announc.">
        <title>Draft Genome Sequence of Filamentous Marine Cyanobacterium Lyngbya confervoides Strain BDU141951.</title>
        <authorList>
            <person name="Chandrababunaidu M.M."/>
            <person name="Sen D."/>
            <person name="Tripathy S."/>
        </authorList>
    </citation>
    <scope>NUCLEOTIDE SEQUENCE [LARGE SCALE GENOMIC DNA]</scope>
    <source>
        <strain evidence="5 6">BDU141951</strain>
    </source>
</reference>
<sequence>MAEPPKLFDRIHETFRLKHLSLKTEKSYLYYIKDFLRFHHMRPPRDMGVDEIREYLSHLAVNKRVAASTQNIALNALLFLYKQVLCLDLPYIDNIERAKQPDRLPVVFTQDEVRRILAQLDGLPHLVSSLLCGSGMGLGEWIHLRINCQRSLPARSDGSDIRTVQELLDHKVTKTTMIDTHGFNQGGQGDRSLATGCLRLTLNPSPKEKGKLATRERTQLPTWP</sequence>
<keyword evidence="6" id="KW-1185">Reference proteome</keyword>
<dbReference type="InterPro" id="IPR011010">
    <property type="entry name" value="DNA_brk_join_enz"/>
</dbReference>
<evidence type="ECO:0000256" key="3">
    <source>
        <dbReference type="SAM" id="MobiDB-lite"/>
    </source>
</evidence>
<dbReference type="SUPFAM" id="SSF56349">
    <property type="entry name" value="DNA breaking-rejoining enzymes"/>
    <property type="match status" value="1"/>
</dbReference>
<evidence type="ECO:0000256" key="2">
    <source>
        <dbReference type="PROSITE-ProRule" id="PRU01248"/>
    </source>
</evidence>
<dbReference type="Pfam" id="PF13495">
    <property type="entry name" value="Phage_int_SAM_4"/>
    <property type="match status" value="1"/>
</dbReference>
<evidence type="ECO:0000259" key="4">
    <source>
        <dbReference type="PROSITE" id="PS51900"/>
    </source>
</evidence>
<feature type="domain" description="Core-binding (CB)" evidence="4">
    <location>
        <begin position="1"/>
        <end position="85"/>
    </location>
</feature>